<gene>
    <name evidence="1" type="ORF">AVEN_48894_1</name>
</gene>
<name>A0A4Y2AGE3_ARAVE</name>
<dbReference type="EMBL" id="BGPR01000017">
    <property type="protein sequence ID" value="GBL78922.1"/>
    <property type="molecule type" value="Genomic_DNA"/>
</dbReference>
<accession>A0A4Y2AGE3</accession>
<proteinExistence type="predicted"/>
<organism evidence="1 2">
    <name type="scientific">Araneus ventricosus</name>
    <name type="common">Orbweaver spider</name>
    <name type="synonym">Epeira ventricosa</name>
    <dbReference type="NCBI Taxonomy" id="182803"/>
    <lineage>
        <taxon>Eukaryota</taxon>
        <taxon>Metazoa</taxon>
        <taxon>Ecdysozoa</taxon>
        <taxon>Arthropoda</taxon>
        <taxon>Chelicerata</taxon>
        <taxon>Arachnida</taxon>
        <taxon>Araneae</taxon>
        <taxon>Araneomorphae</taxon>
        <taxon>Entelegynae</taxon>
        <taxon>Araneoidea</taxon>
        <taxon>Araneidae</taxon>
        <taxon>Araneus</taxon>
    </lineage>
</organism>
<evidence type="ECO:0000313" key="2">
    <source>
        <dbReference type="Proteomes" id="UP000499080"/>
    </source>
</evidence>
<dbReference type="Proteomes" id="UP000499080">
    <property type="component" value="Unassembled WGS sequence"/>
</dbReference>
<sequence>MSKSVANDLSGIVARRKIIVYYPTVINALQAANAVRHKSHVCTRPKLFHYQTLSTCEGLKKKLVLMGIKKRRKTERLKRYRCFHDPACEELGSTIQTPSIVKSEIVLNEETTLLNE</sequence>
<comment type="caution">
    <text evidence="1">The sequence shown here is derived from an EMBL/GenBank/DDBJ whole genome shotgun (WGS) entry which is preliminary data.</text>
</comment>
<keyword evidence="2" id="KW-1185">Reference proteome</keyword>
<reference evidence="1 2" key="1">
    <citation type="journal article" date="2019" name="Sci. Rep.">
        <title>Orb-weaving spider Araneus ventricosus genome elucidates the spidroin gene catalogue.</title>
        <authorList>
            <person name="Kono N."/>
            <person name="Nakamura H."/>
            <person name="Ohtoshi R."/>
            <person name="Moran D.A.P."/>
            <person name="Shinohara A."/>
            <person name="Yoshida Y."/>
            <person name="Fujiwara M."/>
            <person name="Mori M."/>
            <person name="Tomita M."/>
            <person name="Arakawa K."/>
        </authorList>
    </citation>
    <scope>NUCLEOTIDE SEQUENCE [LARGE SCALE GENOMIC DNA]</scope>
</reference>
<protein>
    <submittedName>
        <fullName evidence="1">Uncharacterized protein</fullName>
    </submittedName>
</protein>
<evidence type="ECO:0000313" key="1">
    <source>
        <dbReference type="EMBL" id="GBL78922.1"/>
    </source>
</evidence>
<dbReference type="AlphaFoldDB" id="A0A4Y2AGE3"/>